<dbReference type="Proteomes" id="UP000294933">
    <property type="component" value="Unassembled WGS sequence"/>
</dbReference>
<sequence>MTFTDKNGKELLFILSPNTLPEPVRNEISNLWSVLEAFVPDVVAQGDHVSAQEGFHAFHFCEYNKYAEKGYGAPSDVHHYDLKGNKYQRQLYVSNDVKKYPDLFQGLAKGLEDTSDYINNRLKTLIPESYDRHNEYLKILPLGGNILSPPFTGMVVNIGVATDAHRDDGDEEYCVVCPFGRHRKGEIVIYELKLVIEVQIFFIFAFLSRNLTHFNLEFEGNRGSVVLQSDRTIKGFAEDRNGWGHTMDEEKD</sequence>
<dbReference type="EMBL" id="ML170888">
    <property type="protein sequence ID" value="TDL13178.1"/>
    <property type="molecule type" value="Genomic_DNA"/>
</dbReference>
<keyword evidence="2" id="KW-1185">Reference proteome</keyword>
<organism evidence="1 2">
    <name type="scientific">Rickenella mellea</name>
    <dbReference type="NCBI Taxonomy" id="50990"/>
    <lineage>
        <taxon>Eukaryota</taxon>
        <taxon>Fungi</taxon>
        <taxon>Dikarya</taxon>
        <taxon>Basidiomycota</taxon>
        <taxon>Agaricomycotina</taxon>
        <taxon>Agaricomycetes</taxon>
        <taxon>Hymenochaetales</taxon>
        <taxon>Rickenellaceae</taxon>
        <taxon>Rickenella</taxon>
    </lineage>
</organism>
<dbReference type="Gene3D" id="3.60.130.30">
    <property type="match status" value="1"/>
</dbReference>
<name>A0A4Y7PDV7_9AGAM</name>
<dbReference type="OrthoDB" id="2690740at2759"/>
<dbReference type="AlphaFoldDB" id="A0A4Y7PDV7"/>
<dbReference type="STRING" id="50990.A0A4Y7PDV7"/>
<proteinExistence type="predicted"/>
<evidence type="ECO:0000313" key="1">
    <source>
        <dbReference type="EMBL" id="TDL13178.1"/>
    </source>
</evidence>
<accession>A0A4Y7PDV7</accession>
<reference evidence="1 2" key="1">
    <citation type="submission" date="2018-06" db="EMBL/GenBank/DDBJ databases">
        <title>A transcriptomic atlas of mushroom development highlights an independent origin of complex multicellularity.</title>
        <authorList>
            <consortium name="DOE Joint Genome Institute"/>
            <person name="Krizsan K."/>
            <person name="Almasi E."/>
            <person name="Merenyi Z."/>
            <person name="Sahu N."/>
            <person name="Viragh M."/>
            <person name="Koszo T."/>
            <person name="Mondo S."/>
            <person name="Kiss B."/>
            <person name="Balint B."/>
            <person name="Kues U."/>
            <person name="Barry K."/>
            <person name="Hegedus J.C."/>
            <person name="Henrissat B."/>
            <person name="Johnson J."/>
            <person name="Lipzen A."/>
            <person name="Ohm R."/>
            <person name="Nagy I."/>
            <person name="Pangilinan J."/>
            <person name="Yan J."/>
            <person name="Xiong Y."/>
            <person name="Grigoriev I.V."/>
            <person name="Hibbett D.S."/>
            <person name="Nagy L.G."/>
        </authorList>
    </citation>
    <scope>NUCLEOTIDE SEQUENCE [LARGE SCALE GENOMIC DNA]</scope>
    <source>
        <strain evidence="1 2">SZMC22713</strain>
    </source>
</reference>
<evidence type="ECO:0000313" key="2">
    <source>
        <dbReference type="Proteomes" id="UP000294933"/>
    </source>
</evidence>
<dbReference type="VEuPathDB" id="FungiDB:BD410DRAFT_735642"/>
<gene>
    <name evidence="1" type="ORF">BD410DRAFT_735642</name>
</gene>
<protein>
    <recommendedName>
        <fullName evidence="3">Clavaminate synthase-like protein</fullName>
    </recommendedName>
</protein>
<evidence type="ECO:0008006" key="3">
    <source>
        <dbReference type="Google" id="ProtNLM"/>
    </source>
</evidence>